<feature type="region of interest" description="Disordered" evidence="1">
    <location>
        <begin position="270"/>
        <end position="291"/>
    </location>
</feature>
<sequence length="332" mass="37468">MTEPENEFQQEALQRHNDLRELHSAPPLQWSEKLAASALDWAKELADRSHLIHSNSSSGENLALLYNIPLKGKVVSDMWYSEIKDYDFSDPRFSSETGHFTQLVWVDSKEFGIANCRKNGYEYIVAHYSPPGNYVGKFKENVLPINSISNTSSSVVTESPRPVSPLETILRTPENLQITHMDVTNDIYEKLDVQIFEYNNKLRNQLGFSPLKWDSILKTSAQNIVDSFFQSGCLESEVPLGQSLIILSFEGKLPIIEEITAKIYPKANGDSRLDMSSSPKGSASNPIREKSTENMGCSHFSNLADRLCVALIYSPGKNVRIIHKIKTKTRRI</sequence>
<dbReference type="PRINTS" id="PR00837">
    <property type="entry name" value="V5TPXLIKE"/>
</dbReference>
<feature type="domain" description="SCP" evidence="2">
    <location>
        <begin position="7"/>
        <end position="136"/>
    </location>
</feature>
<comment type="caution">
    <text evidence="3">The sequence shown here is derived from an EMBL/GenBank/DDBJ whole genome shotgun (WGS) entry which is preliminary data.</text>
</comment>
<dbReference type="SMART" id="SM00198">
    <property type="entry name" value="SCP"/>
    <property type="match status" value="1"/>
</dbReference>
<evidence type="ECO:0000256" key="1">
    <source>
        <dbReference type="SAM" id="MobiDB-lite"/>
    </source>
</evidence>
<proteinExistence type="predicted"/>
<dbReference type="EMBL" id="JWZT01000690">
    <property type="protein sequence ID" value="KII73735.1"/>
    <property type="molecule type" value="Genomic_DNA"/>
</dbReference>
<dbReference type="SUPFAM" id="SSF55797">
    <property type="entry name" value="PR-1-like"/>
    <property type="match status" value="2"/>
</dbReference>
<gene>
    <name evidence="3" type="ORF">RF11_09638</name>
</gene>
<dbReference type="CDD" id="cd05382">
    <property type="entry name" value="CAP_GAPR1-like"/>
    <property type="match status" value="1"/>
</dbReference>
<accession>A0A0C2NBM2</accession>
<dbReference type="Gene3D" id="3.40.33.10">
    <property type="entry name" value="CAP"/>
    <property type="match status" value="2"/>
</dbReference>
<organism evidence="3 4">
    <name type="scientific">Thelohanellus kitauei</name>
    <name type="common">Myxosporean</name>
    <dbReference type="NCBI Taxonomy" id="669202"/>
    <lineage>
        <taxon>Eukaryota</taxon>
        <taxon>Metazoa</taxon>
        <taxon>Cnidaria</taxon>
        <taxon>Myxozoa</taxon>
        <taxon>Myxosporea</taxon>
        <taxon>Bivalvulida</taxon>
        <taxon>Platysporina</taxon>
        <taxon>Myxobolidae</taxon>
        <taxon>Thelohanellus</taxon>
    </lineage>
</organism>
<evidence type="ECO:0000313" key="3">
    <source>
        <dbReference type="EMBL" id="KII73735.1"/>
    </source>
</evidence>
<evidence type="ECO:0000259" key="2">
    <source>
        <dbReference type="SMART" id="SM00198"/>
    </source>
</evidence>
<dbReference type="PANTHER" id="PTHR10334">
    <property type="entry name" value="CYSTEINE-RICH SECRETORY PROTEIN-RELATED"/>
    <property type="match status" value="1"/>
</dbReference>
<dbReference type="FunFam" id="3.40.33.10:FF:000002">
    <property type="entry name" value="Golgi-associated plant pathogenesis-related protein 1"/>
    <property type="match status" value="1"/>
</dbReference>
<name>A0A0C2NBM2_THEKT</name>
<dbReference type="Pfam" id="PF00188">
    <property type="entry name" value="CAP"/>
    <property type="match status" value="1"/>
</dbReference>
<evidence type="ECO:0000313" key="4">
    <source>
        <dbReference type="Proteomes" id="UP000031668"/>
    </source>
</evidence>
<dbReference type="GO" id="GO:0005576">
    <property type="term" value="C:extracellular region"/>
    <property type="evidence" value="ECO:0007669"/>
    <property type="project" value="InterPro"/>
</dbReference>
<dbReference type="OrthoDB" id="337038at2759"/>
<feature type="compositionally biased region" description="Polar residues" evidence="1">
    <location>
        <begin position="274"/>
        <end position="285"/>
    </location>
</feature>
<dbReference type="InterPro" id="IPR018244">
    <property type="entry name" value="Allrgn_V5/Tpx1_CS"/>
</dbReference>
<keyword evidence="4" id="KW-1185">Reference proteome</keyword>
<dbReference type="Proteomes" id="UP000031668">
    <property type="component" value="Unassembled WGS sequence"/>
</dbReference>
<protein>
    <submittedName>
        <fullName evidence="3">Golgi-associated plant pathogenesis-related protein 1</fullName>
    </submittedName>
</protein>
<dbReference type="AlphaFoldDB" id="A0A0C2NBM2"/>
<dbReference type="InterPro" id="IPR034113">
    <property type="entry name" value="SCP_GAPR1-like"/>
</dbReference>
<dbReference type="PROSITE" id="PS01009">
    <property type="entry name" value="CRISP_1"/>
    <property type="match status" value="1"/>
</dbReference>
<dbReference type="InterPro" id="IPR014044">
    <property type="entry name" value="CAP_dom"/>
</dbReference>
<reference evidence="3 4" key="1">
    <citation type="journal article" date="2014" name="Genome Biol. Evol.">
        <title>The genome of the myxosporean Thelohanellus kitauei shows adaptations to nutrient acquisition within its fish host.</title>
        <authorList>
            <person name="Yang Y."/>
            <person name="Xiong J."/>
            <person name="Zhou Z."/>
            <person name="Huo F."/>
            <person name="Miao W."/>
            <person name="Ran C."/>
            <person name="Liu Y."/>
            <person name="Zhang J."/>
            <person name="Feng J."/>
            <person name="Wang M."/>
            <person name="Wang M."/>
            <person name="Wang L."/>
            <person name="Yao B."/>
        </authorList>
    </citation>
    <scope>NUCLEOTIDE SEQUENCE [LARGE SCALE GENOMIC DNA]</scope>
    <source>
        <strain evidence="3">Wuqing</strain>
    </source>
</reference>
<dbReference type="InterPro" id="IPR001283">
    <property type="entry name" value="CRISP-related"/>
</dbReference>
<dbReference type="InterPro" id="IPR035940">
    <property type="entry name" value="CAP_sf"/>
</dbReference>